<feature type="transmembrane region" description="Helical" evidence="1">
    <location>
        <begin position="264"/>
        <end position="282"/>
    </location>
</feature>
<keyword evidence="3" id="KW-1185">Reference proteome</keyword>
<feature type="transmembrane region" description="Helical" evidence="1">
    <location>
        <begin position="242"/>
        <end position="258"/>
    </location>
</feature>
<gene>
    <name evidence="2" type="ORF">GCM10009096_16270</name>
</gene>
<evidence type="ECO:0000256" key="1">
    <source>
        <dbReference type="SAM" id="Phobius"/>
    </source>
</evidence>
<keyword evidence="1" id="KW-1133">Transmembrane helix</keyword>
<reference evidence="2 3" key="1">
    <citation type="journal article" date="2019" name="Int. J. Syst. Evol. Microbiol.">
        <title>The Global Catalogue of Microorganisms (GCM) 10K type strain sequencing project: providing services to taxonomists for standard genome sequencing and annotation.</title>
        <authorList>
            <consortium name="The Broad Institute Genomics Platform"/>
            <consortium name="The Broad Institute Genome Sequencing Center for Infectious Disease"/>
            <person name="Wu L."/>
            <person name="Ma J."/>
        </authorList>
    </citation>
    <scope>NUCLEOTIDE SEQUENCE [LARGE SCALE GENOMIC DNA]</scope>
    <source>
        <strain evidence="2 3">JCM 14162</strain>
    </source>
</reference>
<feature type="transmembrane region" description="Helical" evidence="1">
    <location>
        <begin position="45"/>
        <end position="63"/>
    </location>
</feature>
<keyword evidence="1" id="KW-0472">Membrane</keyword>
<keyword evidence="1" id="KW-0812">Transmembrane</keyword>
<protein>
    <submittedName>
        <fullName evidence="2">Uncharacterized protein</fullName>
    </submittedName>
</protein>
<accession>A0ABN1AFP4</accession>
<sequence>MRMGNIPDQTIAGCALLYIFTPLCFSKISIGPRVANFTTRMVSEMFLPLVFLVWFLDLGLLPIAKLLICIALGATILMSSKFGVQALTFIVLLVSSLTADWALALVFILAILTALIVSRGAFLRNLKEQIDHLNWYFRSVAQGKLFVANRNSLNLLWAWNKKERLTSNLQNLIFNWFAKNSLTLLLLKAPAFVLVIIALIAQLAEGSFSTINSLEIVVVSGFAIYLATSFKYLLFLGEAERYLTHVAILTCLTLTQFWDFSDPQYEWLMVLLILYGLGYWIVELITFSTLQPFGTQDHENALVTRLNRLTSVRTVLSYPYHVLPPYRVMVETKHRTFFPILASMELKKELEPFEDYPFPDLSKSEELYERFGVDCLIIAKEDLTERLPQWKPNANEWETISLENHPQIMMFLRKIASR</sequence>
<feature type="transmembrane region" description="Helical" evidence="1">
    <location>
        <begin position="216"/>
        <end position="235"/>
    </location>
</feature>
<proteinExistence type="predicted"/>
<dbReference type="EMBL" id="BAAAEM010000002">
    <property type="protein sequence ID" value="GAA0475351.1"/>
    <property type="molecule type" value="Genomic_DNA"/>
</dbReference>
<name>A0ABN1AFP4_9SPHN</name>
<feature type="transmembrane region" description="Helical" evidence="1">
    <location>
        <begin position="101"/>
        <end position="122"/>
    </location>
</feature>
<dbReference type="Proteomes" id="UP001500713">
    <property type="component" value="Unassembled WGS sequence"/>
</dbReference>
<feature type="transmembrane region" description="Helical" evidence="1">
    <location>
        <begin position="182"/>
        <end position="204"/>
    </location>
</feature>
<organism evidence="2 3">
    <name type="scientific">Parasphingorhabdus litoris</name>
    <dbReference type="NCBI Taxonomy" id="394733"/>
    <lineage>
        <taxon>Bacteria</taxon>
        <taxon>Pseudomonadati</taxon>
        <taxon>Pseudomonadota</taxon>
        <taxon>Alphaproteobacteria</taxon>
        <taxon>Sphingomonadales</taxon>
        <taxon>Sphingomonadaceae</taxon>
        <taxon>Parasphingorhabdus</taxon>
    </lineage>
</organism>
<evidence type="ECO:0000313" key="3">
    <source>
        <dbReference type="Proteomes" id="UP001500713"/>
    </source>
</evidence>
<feature type="transmembrane region" description="Helical" evidence="1">
    <location>
        <begin position="70"/>
        <end position="95"/>
    </location>
</feature>
<evidence type="ECO:0000313" key="2">
    <source>
        <dbReference type="EMBL" id="GAA0475351.1"/>
    </source>
</evidence>
<comment type="caution">
    <text evidence="2">The sequence shown here is derived from an EMBL/GenBank/DDBJ whole genome shotgun (WGS) entry which is preliminary data.</text>
</comment>